<name>A0A8S0XJZ2_CYCAE</name>
<sequence>MVAFLQDVNQRGLDSALKAVDFTTHRTTEDKEPVRTPSKRKSSRLGEKEEDNEEGYNTRFKGVKRVRVGPPTPEPSTRPKSRSPRKRKQPDNKDQDNSESASAPARGRGRPRKSVAETKKSPKAAASTPKKATEGEEPKRGRGRPRKSGPSESAGKSTAPESKSGRQVLVGVVLTKRTLARVDADADAEGDDEAIEEDAVVAAVNGAVNGDLSSLGGSNKENLPNSDGPVPGPSSVVTGDHAGDGEVDADGDPDGEAVSPTVVR</sequence>
<feature type="compositionally biased region" description="Acidic residues" evidence="1">
    <location>
        <begin position="245"/>
        <end position="255"/>
    </location>
</feature>
<feature type="region of interest" description="Disordered" evidence="1">
    <location>
        <begin position="1"/>
        <end position="168"/>
    </location>
</feature>
<dbReference type="OrthoDB" id="3892913at2759"/>
<dbReference type="Proteomes" id="UP000467700">
    <property type="component" value="Unassembled WGS sequence"/>
</dbReference>
<organism evidence="2 3">
    <name type="scientific">Cyclocybe aegerita</name>
    <name type="common">Black poplar mushroom</name>
    <name type="synonym">Agrocybe aegerita</name>
    <dbReference type="NCBI Taxonomy" id="1973307"/>
    <lineage>
        <taxon>Eukaryota</taxon>
        <taxon>Fungi</taxon>
        <taxon>Dikarya</taxon>
        <taxon>Basidiomycota</taxon>
        <taxon>Agaricomycotina</taxon>
        <taxon>Agaricomycetes</taxon>
        <taxon>Agaricomycetidae</taxon>
        <taxon>Agaricales</taxon>
        <taxon>Agaricineae</taxon>
        <taxon>Bolbitiaceae</taxon>
        <taxon>Cyclocybe</taxon>
    </lineage>
</organism>
<feature type="region of interest" description="Disordered" evidence="1">
    <location>
        <begin position="209"/>
        <end position="264"/>
    </location>
</feature>
<protein>
    <submittedName>
        <fullName evidence="2">Uncharacterized protein</fullName>
    </submittedName>
</protein>
<feature type="compositionally biased region" description="Polar residues" evidence="1">
    <location>
        <begin position="211"/>
        <end position="225"/>
    </location>
</feature>
<gene>
    <name evidence="2" type="ORF">AAE3_LOCUS1010</name>
</gene>
<dbReference type="AlphaFoldDB" id="A0A8S0XJZ2"/>
<dbReference type="SMART" id="SM00384">
    <property type="entry name" value="AT_hook"/>
    <property type="match status" value="2"/>
</dbReference>
<accession>A0A8S0XJZ2</accession>
<proteinExistence type="predicted"/>
<reference evidence="2 3" key="1">
    <citation type="submission" date="2020-01" db="EMBL/GenBank/DDBJ databases">
        <authorList>
            <person name="Gupta K D."/>
        </authorList>
    </citation>
    <scope>NUCLEOTIDE SEQUENCE [LARGE SCALE GENOMIC DNA]</scope>
</reference>
<keyword evidence="3" id="KW-1185">Reference proteome</keyword>
<evidence type="ECO:0000313" key="2">
    <source>
        <dbReference type="EMBL" id="CAA7258854.1"/>
    </source>
</evidence>
<dbReference type="GO" id="GO:0003677">
    <property type="term" value="F:DNA binding"/>
    <property type="evidence" value="ECO:0007669"/>
    <property type="project" value="InterPro"/>
</dbReference>
<evidence type="ECO:0000313" key="3">
    <source>
        <dbReference type="Proteomes" id="UP000467700"/>
    </source>
</evidence>
<evidence type="ECO:0000256" key="1">
    <source>
        <dbReference type="SAM" id="MobiDB-lite"/>
    </source>
</evidence>
<dbReference type="EMBL" id="CACVBS010000002">
    <property type="protein sequence ID" value="CAA7258854.1"/>
    <property type="molecule type" value="Genomic_DNA"/>
</dbReference>
<dbReference type="PRINTS" id="PR00929">
    <property type="entry name" value="ATHOOK"/>
</dbReference>
<feature type="compositionally biased region" description="Basic residues" evidence="1">
    <location>
        <begin position="79"/>
        <end position="88"/>
    </location>
</feature>
<feature type="compositionally biased region" description="Basic and acidic residues" evidence="1">
    <location>
        <begin position="23"/>
        <end position="34"/>
    </location>
</feature>
<dbReference type="InterPro" id="IPR017956">
    <property type="entry name" value="AT_hook_DNA-bd_motif"/>
</dbReference>
<feature type="compositionally biased region" description="Basic and acidic residues" evidence="1">
    <location>
        <begin position="131"/>
        <end position="140"/>
    </location>
</feature>
<comment type="caution">
    <text evidence="2">The sequence shown here is derived from an EMBL/GenBank/DDBJ whole genome shotgun (WGS) entry which is preliminary data.</text>
</comment>